<gene>
    <name evidence="2" type="ORF">CC77DRAFT_1018006</name>
</gene>
<sequence length="137" mass="15199">MASSVPTAVVVSAVSPGSFQNNRQVHLPSLSHGHKNSTEEHGNEPAGTAMQVHRSDLDCVGMWADKEEPQLTQALVDAGIVAFEVSVRKLLISSSPASYIPKRLLTPSQYTRSVFCVQKPPPYYRTPREAIRFQYYR</sequence>
<accession>A0A177DUK8</accession>
<dbReference type="AlphaFoldDB" id="A0A177DUK8"/>
<dbReference type="Proteomes" id="UP000077248">
    <property type="component" value="Unassembled WGS sequence"/>
</dbReference>
<reference evidence="2 3" key="1">
    <citation type="submission" date="2016-05" db="EMBL/GenBank/DDBJ databases">
        <title>Comparative analysis of secretome profiles of manganese(II)-oxidizing ascomycete fungi.</title>
        <authorList>
            <consortium name="DOE Joint Genome Institute"/>
            <person name="Zeiner C.A."/>
            <person name="Purvine S.O."/>
            <person name="Zink E.M."/>
            <person name="Wu S."/>
            <person name="Pasa-Tolic L."/>
            <person name="Chaput D.L."/>
            <person name="Haridas S."/>
            <person name="Grigoriev I.V."/>
            <person name="Santelli C.M."/>
            <person name="Hansel C.M."/>
        </authorList>
    </citation>
    <scope>NUCLEOTIDE SEQUENCE [LARGE SCALE GENOMIC DNA]</scope>
    <source>
        <strain evidence="2 3">SRC1lrK2f</strain>
    </source>
</reference>
<evidence type="ECO:0000313" key="2">
    <source>
        <dbReference type="EMBL" id="OAG23178.1"/>
    </source>
</evidence>
<evidence type="ECO:0000256" key="1">
    <source>
        <dbReference type="SAM" id="MobiDB-lite"/>
    </source>
</evidence>
<feature type="region of interest" description="Disordered" evidence="1">
    <location>
        <begin position="22"/>
        <end position="48"/>
    </location>
</feature>
<dbReference type="EMBL" id="KV441473">
    <property type="protein sequence ID" value="OAG23178.1"/>
    <property type="molecule type" value="Genomic_DNA"/>
</dbReference>
<dbReference type="VEuPathDB" id="FungiDB:CC77DRAFT_1018006"/>
<dbReference type="RefSeq" id="XP_018388599.1">
    <property type="nucleotide sequence ID" value="XM_018524521.1"/>
</dbReference>
<protein>
    <submittedName>
        <fullName evidence="2">Uncharacterized protein</fullName>
    </submittedName>
</protein>
<keyword evidence="3" id="KW-1185">Reference proteome</keyword>
<name>A0A177DUK8_ALTAL</name>
<evidence type="ECO:0000313" key="3">
    <source>
        <dbReference type="Proteomes" id="UP000077248"/>
    </source>
</evidence>
<proteinExistence type="predicted"/>
<dbReference type="GeneID" id="29110115"/>
<organism evidence="2 3">
    <name type="scientific">Alternaria alternata</name>
    <name type="common">Alternaria rot fungus</name>
    <name type="synonym">Torula alternata</name>
    <dbReference type="NCBI Taxonomy" id="5599"/>
    <lineage>
        <taxon>Eukaryota</taxon>
        <taxon>Fungi</taxon>
        <taxon>Dikarya</taxon>
        <taxon>Ascomycota</taxon>
        <taxon>Pezizomycotina</taxon>
        <taxon>Dothideomycetes</taxon>
        <taxon>Pleosporomycetidae</taxon>
        <taxon>Pleosporales</taxon>
        <taxon>Pleosporineae</taxon>
        <taxon>Pleosporaceae</taxon>
        <taxon>Alternaria</taxon>
        <taxon>Alternaria sect. Alternaria</taxon>
        <taxon>Alternaria alternata complex</taxon>
    </lineage>
</organism>
<dbReference type="KEGG" id="aalt:CC77DRAFT_1018006"/>